<organism evidence="2 3">
    <name type="scientific">Penaeus vannamei</name>
    <name type="common">Whiteleg shrimp</name>
    <name type="synonym">Litopenaeus vannamei</name>
    <dbReference type="NCBI Taxonomy" id="6689"/>
    <lineage>
        <taxon>Eukaryota</taxon>
        <taxon>Metazoa</taxon>
        <taxon>Ecdysozoa</taxon>
        <taxon>Arthropoda</taxon>
        <taxon>Crustacea</taxon>
        <taxon>Multicrustacea</taxon>
        <taxon>Malacostraca</taxon>
        <taxon>Eumalacostraca</taxon>
        <taxon>Eucarida</taxon>
        <taxon>Decapoda</taxon>
        <taxon>Dendrobranchiata</taxon>
        <taxon>Penaeoidea</taxon>
        <taxon>Penaeidae</taxon>
        <taxon>Penaeus</taxon>
    </lineage>
</organism>
<name>A0A3R7MW89_PENVA</name>
<dbReference type="InterPro" id="IPR023213">
    <property type="entry name" value="CAT-like_dom_sf"/>
</dbReference>
<sequence length="558" mass="63260">MVECRTDFSPPTTEEIIGGHLLHVAHSSPILRPSFGFARSDACMLPCCRGGVASVAACAVAESGREEVLAPSLILRRKARQSTAMSAAATAPRWLRRASAVEEYFEEGHKKKLNIVNYTITLSSTSERLPEIMQEALVLLYRKVPVLRVCFGLRDGQLWLREMDECRVEFEVQEAGAWEKQREETMRRFDKERGPLWRVKLLTEGAALHLRPLDDLPQPFKHDYSVLFCVHHGIADGMTTTRICGFLRAILDDLLSGRPVDAAEQLGEHVPYDAAMALYAAEEQKLKEDPALLAKAMKEFAEGEKTRPLLLDVLPRPQGGEATTGSIPMRLTEEETKALVSCCKAKKVSLNSFFTSAINVALIDFLQDLGVRKDAYEFRAGHDVSLRRYYEGDTSRTLGVHLPIFGFRFVYGATAELYREFWASTQAFHKRFQGALRNREPLRAVVLRQKDASQFDDIEGFYSDQGEPNYYYTISNLADVTEALSKEGDNVQITQLERYVALRNKKCFMCFNIHTFRDQVTVNMLYSTHYFKEEYALRLADLVHTSILTKIVFDEKLP</sequence>
<dbReference type="OrthoDB" id="6347614at2759"/>
<feature type="domain" description="Condensation" evidence="1">
    <location>
        <begin position="113"/>
        <end position="362"/>
    </location>
</feature>
<evidence type="ECO:0000313" key="3">
    <source>
        <dbReference type="Proteomes" id="UP000283509"/>
    </source>
</evidence>
<dbReference type="PANTHER" id="PTHR28037:SF1">
    <property type="entry name" value="ALCOHOL O-ACETYLTRANSFERASE 1-RELATED"/>
    <property type="match status" value="1"/>
</dbReference>
<dbReference type="Gene3D" id="3.30.559.30">
    <property type="entry name" value="Nonribosomal peptide synthetase, condensation domain"/>
    <property type="match status" value="1"/>
</dbReference>
<dbReference type="InterPro" id="IPR052058">
    <property type="entry name" value="Alcohol_O-acetyltransferase"/>
</dbReference>
<dbReference type="InterPro" id="IPR001242">
    <property type="entry name" value="Condensation_dom"/>
</dbReference>
<dbReference type="Gene3D" id="3.30.559.10">
    <property type="entry name" value="Chloramphenicol acetyltransferase-like domain"/>
    <property type="match status" value="1"/>
</dbReference>
<dbReference type="Pfam" id="PF00668">
    <property type="entry name" value="Condensation"/>
    <property type="match status" value="1"/>
</dbReference>
<dbReference type="PANTHER" id="PTHR28037">
    <property type="entry name" value="ALCOHOL O-ACETYLTRANSFERASE 1-RELATED"/>
    <property type="match status" value="1"/>
</dbReference>
<dbReference type="Proteomes" id="UP000283509">
    <property type="component" value="Unassembled WGS sequence"/>
</dbReference>
<reference evidence="2 3" key="1">
    <citation type="submission" date="2018-04" db="EMBL/GenBank/DDBJ databases">
        <authorList>
            <person name="Zhang X."/>
            <person name="Yuan J."/>
            <person name="Li F."/>
            <person name="Xiang J."/>
        </authorList>
    </citation>
    <scope>NUCLEOTIDE SEQUENCE [LARGE SCALE GENOMIC DNA]</scope>
    <source>
        <tissue evidence="2">Muscle</tissue>
    </source>
</reference>
<evidence type="ECO:0000259" key="1">
    <source>
        <dbReference type="Pfam" id="PF00668"/>
    </source>
</evidence>
<keyword evidence="3" id="KW-1185">Reference proteome</keyword>
<dbReference type="EMBL" id="QCYY01002330">
    <property type="protein sequence ID" value="ROT71216.1"/>
    <property type="molecule type" value="Genomic_DNA"/>
</dbReference>
<comment type="caution">
    <text evidence="2">The sequence shown here is derived from an EMBL/GenBank/DDBJ whole genome shotgun (WGS) entry which is preliminary data.</text>
</comment>
<dbReference type="GO" id="GO:0003824">
    <property type="term" value="F:catalytic activity"/>
    <property type="evidence" value="ECO:0007669"/>
    <property type="project" value="InterPro"/>
</dbReference>
<protein>
    <recommendedName>
        <fullName evidence="1">Condensation domain-containing protein</fullName>
    </recommendedName>
</protein>
<proteinExistence type="predicted"/>
<reference evidence="2 3" key="2">
    <citation type="submission" date="2019-01" db="EMBL/GenBank/DDBJ databases">
        <title>The decoding of complex shrimp genome reveals the adaptation for benthos swimmer, frequently molting mechanism and breeding impact on genome.</title>
        <authorList>
            <person name="Sun Y."/>
            <person name="Gao Y."/>
            <person name="Yu Y."/>
        </authorList>
    </citation>
    <scope>NUCLEOTIDE SEQUENCE [LARGE SCALE GENOMIC DNA]</scope>
    <source>
        <tissue evidence="2">Muscle</tissue>
    </source>
</reference>
<dbReference type="AlphaFoldDB" id="A0A3R7MW89"/>
<dbReference type="SUPFAM" id="SSF52777">
    <property type="entry name" value="CoA-dependent acyltransferases"/>
    <property type="match status" value="2"/>
</dbReference>
<gene>
    <name evidence="2" type="ORF">C7M84_010484</name>
</gene>
<accession>A0A3R7MW89</accession>
<evidence type="ECO:0000313" key="2">
    <source>
        <dbReference type="EMBL" id="ROT71216.1"/>
    </source>
</evidence>